<dbReference type="PANTHER" id="PTHR46148">
    <property type="entry name" value="CHROMO DOMAIN-CONTAINING PROTEIN"/>
    <property type="match status" value="1"/>
</dbReference>
<protein>
    <submittedName>
        <fullName evidence="1">Putative reverse transcriptase domain-containing protein</fullName>
    </submittedName>
</protein>
<accession>A0A699H4G1</accession>
<name>A0A699H4G1_TANCI</name>
<reference evidence="1" key="1">
    <citation type="journal article" date="2019" name="Sci. Rep.">
        <title>Draft genome of Tanacetum cinerariifolium, the natural source of mosquito coil.</title>
        <authorList>
            <person name="Yamashiro T."/>
            <person name="Shiraishi A."/>
            <person name="Satake H."/>
            <person name="Nakayama K."/>
        </authorList>
    </citation>
    <scope>NUCLEOTIDE SEQUENCE</scope>
</reference>
<comment type="caution">
    <text evidence="1">The sequence shown here is derived from an EMBL/GenBank/DDBJ whole genome shotgun (WGS) entry which is preliminary data.</text>
</comment>
<evidence type="ECO:0000313" key="1">
    <source>
        <dbReference type="EMBL" id="GEX32793.1"/>
    </source>
</evidence>
<dbReference type="PANTHER" id="PTHR46148:SF59">
    <property type="entry name" value="NUCLEOTIDYLTRANSFERASE, RIBONUCLEASE H"/>
    <property type="match status" value="1"/>
</dbReference>
<dbReference type="GO" id="GO:0003964">
    <property type="term" value="F:RNA-directed DNA polymerase activity"/>
    <property type="evidence" value="ECO:0007669"/>
    <property type="project" value="UniProtKB-KW"/>
</dbReference>
<gene>
    <name evidence="1" type="ORF">Tci_304768</name>
</gene>
<organism evidence="1">
    <name type="scientific">Tanacetum cinerariifolium</name>
    <name type="common">Dalmatian daisy</name>
    <name type="synonym">Chrysanthemum cinerariifolium</name>
    <dbReference type="NCBI Taxonomy" id="118510"/>
    <lineage>
        <taxon>Eukaryota</taxon>
        <taxon>Viridiplantae</taxon>
        <taxon>Streptophyta</taxon>
        <taxon>Embryophyta</taxon>
        <taxon>Tracheophyta</taxon>
        <taxon>Spermatophyta</taxon>
        <taxon>Magnoliopsida</taxon>
        <taxon>eudicotyledons</taxon>
        <taxon>Gunneridae</taxon>
        <taxon>Pentapetalae</taxon>
        <taxon>asterids</taxon>
        <taxon>campanulids</taxon>
        <taxon>Asterales</taxon>
        <taxon>Asteraceae</taxon>
        <taxon>Asteroideae</taxon>
        <taxon>Anthemideae</taxon>
        <taxon>Anthemidinae</taxon>
        <taxon>Tanacetum</taxon>
    </lineage>
</organism>
<dbReference type="EMBL" id="BKCJ010101931">
    <property type="protein sequence ID" value="GEX32793.1"/>
    <property type="molecule type" value="Genomic_DNA"/>
</dbReference>
<keyword evidence="1" id="KW-0808">Transferase</keyword>
<proteinExistence type="predicted"/>
<dbReference type="AlphaFoldDB" id="A0A699H4G1"/>
<keyword evidence="1" id="KW-0548">Nucleotidyltransferase</keyword>
<sequence>MGRWYVGYVDGYFLRRSYVVYVDGCFLRRWYVGYVDGYFLRRWYGGYVDGCFLRRCRMRELVLKYKAKKVCHEAMVKMPLVDLKSEYKERYQLRRPVSFGTYGDERIVGIITRAARGIEHEAKMMDELFSVYGCETKYHIGKANEVETSKAENMSTEMLRGLDQRMEKRDGVLETTNKVVLIKENLKVARDRPNSYVDKRRKPLEFEVGDRVLLKVSPWKGVMRLERKELSNDTFHVSKLKKCLEDANLHVPLDEIKVDKTLRFIKEPVEITDREIKKLKRRKIVIVKVRWNVKRGPEFT</sequence>
<keyword evidence="1" id="KW-0695">RNA-directed DNA polymerase</keyword>